<keyword evidence="6 10" id="KW-0479">Metal-binding</keyword>
<feature type="domain" description="Radical SAM core" evidence="11">
    <location>
        <begin position="1"/>
        <end position="226"/>
    </location>
</feature>
<evidence type="ECO:0000256" key="2">
    <source>
        <dbReference type="ARBA" id="ARBA00006100"/>
    </source>
</evidence>
<gene>
    <name evidence="12" type="primary">hemW</name>
    <name evidence="12" type="ORF">C4520_16910</name>
</gene>
<comment type="subcellular location">
    <subcellularLocation>
        <location evidence="10">Cytoplasm</location>
    </subcellularLocation>
</comment>
<dbReference type="SFLD" id="SFLDS00029">
    <property type="entry name" value="Radical_SAM"/>
    <property type="match status" value="1"/>
</dbReference>
<dbReference type="Gene3D" id="3.20.20.70">
    <property type="entry name" value="Aldolase class I"/>
    <property type="match status" value="1"/>
</dbReference>
<dbReference type="InterPro" id="IPR004559">
    <property type="entry name" value="HemW-like"/>
</dbReference>
<organism evidence="12 13">
    <name type="scientific">Abyssobacteria bacterium (strain SURF_5)</name>
    <dbReference type="NCBI Taxonomy" id="2093360"/>
    <lineage>
        <taxon>Bacteria</taxon>
        <taxon>Pseudomonadati</taxon>
        <taxon>Candidatus Hydrogenedentota</taxon>
        <taxon>Candidatus Abyssobacteria</taxon>
    </lineage>
</organism>
<evidence type="ECO:0000313" key="12">
    <source>
        <dbReference type="EMBL" id="RJP17443.1"/>
    </source>
</evidence>
<dbReference type="InterPro" id="IPR013785">
    <property type="entry name" value="Aldolase_TIM"/>
</dbReference>
<comment type="function">
    <text evidence="10">Probably acts as a heme chaperone, transferring heme to an unknown acceptor. Binds one molecule of heme per monomer, possibly covalently. Binds 1 [4Fe-4S] cluster. The cluster is coordinated with 3 cysteines and an exchangeable S-adenosyl-L-methionine.</text>
</comment>
<dbReference type="AlphaFoldDB" id="A0A3A4N6N8"/>
<dbReference type="PANTHER" id="PTHR13932">
    <property type="entry name" value="COPROPORPHYRINIGEN III OXIDASE"/>
    <property type="match status" value="1"/>
</dbReference>
<evidence type="ECO:0000259" key="11">
    <source>
        <dbReference type="PROSITE" id="PS51918"/>
    </source>
</evidence>
<dbReference type="GO" id="GO:0051539">
    <property type="term" value="F:4 iron, 4 sulfur cluster binding"/>
    <property type="evidence" value="ECO:0007669"/>
    <property type="project" value="UniProtKB-UniRule"/>
</dbReference>
<dbReference type="GO" id="GO:0046872">
    <property type="term" value="F:metal ion binding"/>
    <property type="evidence" value="ECO:0007669"/>
    <property type="project" value="UniProtKB-UniRule"/>
</dbReference>
<dbReference type="SFLD" id="SFLDF00562">
    <property type="entry name" value="HemN-like__clustered_with_heat"/>
    <property type="match status" value="1"/>
</dbReference>
<evidence type="ECO:0000256" key="9">
    <source>
        <dbReference type="ARBA" id="ARBA00023186"/>
    </source>
</evidence>
<dbReference type="InterPro" id="IPR010723">
    <property type="entry name" value="HemN_C"/>
</dbReference>
<dbReference type="Pfam" id="PF04055">
    <property type="entry name" value="Radical_SAM"/>
    <property type="match status" value="1"/>
</dbReference>
<dbReference type="SMART" id="SM00729">
    <property type="entry name" value="Elp3"/>
    <property type="match status" value="1"/>
</dbReference>
<dbReference type="SUPFAM" id="SSF102114">
    <property type="entry name" value="Radical SAM enzymes"/>
    <property type="match status" value="1"/>
</dbReference>
<proteinExistence type="inferred from homology"/>
<dbReference type="NCBIfam" id="TIGR00539">
    <property type="entry name" value="hemN_rel"/>
    <property type="match status" value="1"/>
</dbReference>
<sequence>MAEAVYVHIPYCSSKCPYCDFASVPAAGSVDRYLEALGEEIRQRAKHVSTVRTLHIGGGTPTVLSAAQITRLFHSLRSSFHISTGAEITLEANPCTVEREKIDAFISAGGNRVSLGAQSFIDSELTTLGRLHGSEDIYRANEIIRGSGIKNLNFDLIFAIPDQTIQSWRHSLEEAVSLAPEHLSTYCLTVEPGTPFDSLVEAGTFRRKTAEEELELYQAAREILIRAGYEHYEISNFAKPGRRASHNLVYWSNGEYLGLGASAVSYLDGKRVVNVRDPVRYMEAVCRRGHAVEEAEYIPLRMQAIETMIQRLRLSERIDCSSFRTKFGVHPVELFGGSFEQMVTEGYIEYEDDTIRSTFDGWRLANEVAMRLLP</sequence>
<dbReference type="Proteomes" id="UP000265882">
    <property type="component" value="Unassembled WGS sequence"/>
</dbReference>
<keyword evidence="10" id="KW-0963">Cytoplasm</keyword>
<dbReference type="EMBL" id="QZKU01000115">
    <property type="protein sequence ID" value="RJP17443.1"/>
    <property type="molecule type" value="Genomic_DNA"/>
</dbReference>
<comment type="cofactor">
    <cofactor evidence="1">
        <name>[4Fe-4S] cluster</name>
        <dbReference type="ChEBI" id="CHEBI:49883"/>
    </cofactor>
</comment>
<dbReference type="PANTHER" id="PTHR13932:SF5">
    <property type="entry name" value="RADICAL S-ADENOSYL METHIONINE DOMAIN-CONTAINING PROTEIN 1, MITOCHONDRIAL"/>
    <property type="match status" value="1"/>
</dbReference>
<dbReference type="SFLD" id="SFLDF00288">
    <property type="entry name" value="HemN-like__clustered_with_nucl"/>
    <property type="match status" value="1"/>
</dbReference>
<evidence type="ECO:0000256" key="8">
    <source>
        <dbReference type="ARBA" id="ARBA00023014"/>
    </source>
</evidence>
<evidence type="ECO:0000313" key="13">
    <source>
        <dbReference type="Proteomes" id="UP000265882"/>
    </source>
</evidence>
<dbReference type="GO" id="GO:0006779">
    <property type="term" value="P:porphyrin-containing compound biosynthetic process"/>
    <property type="evidence" value="ECO:0007669"/>
    <property type="project" value="InterPro"/>
</dbReference>
<dbReference type="InterPro" id="IPR007197">
    <property type="entry name" value="rSAM"/>
</dbReference>
<reference evidence="12 13" key="1">
    <citation type="journal article" date="2017" name="ISME J.">
        <title>Energy and carbon metabolisms in a deep terrestrial subsurface fluid microbial community.</title>
        <authorList>
            <person name="Momper L."/>
            <person name="Jungbluth S.P."/>
            <person name="Lee M.D."/>
            <person name="Amend J.P."/>
        </authorList>
    </citation>
    <scope>NUCLEOTIDE SEQUENCE [LARGE SCALE GENOMIC DNA]</scope>
    <source>
        <strain evidence="12">SURF_5</strain>
    </source>
</reference>
<dbReference type="SFLD" id="SFLDG01065">
    <property type="entry name" value="anaerobic_coproporphyrinogen-I"/>
    <property type="match status" value="1"/>
</dbReference>
<evidence type="ECO:0000256" key="6">
    <source>
        <dbReference type="ARBA" id="ARBA00022723"/>
    </source>
</evidence>
<dbReference type="PROSITE" id="PS51918">
    <property type="entry name" value="RADICAL_SAM"/>
    <property type="match status" value="1"/>
</dbReference>
<dbReference type="GO" id="GO:0005737">
    <property type="term" value="C:cytoplasm"/>
    <property type="evidence" value="ECO:0007669"/>
    <property type="project" value="UniProtKB-SubCell"/>
</dbReference>
<keyword evidence="7 10" id="KW-0408">Iron</keyword>
<name>A0A3A4N6N8_ABYX5</name>
<evidence type="ECO:0000256" key="4">
    <source>
        <dbReference type="ARBA" id="ARBA00022617"/>
    </source>
</evidence>
<evidence type="ECO:0000256" key="3">
    <source>
        <dbReference type="ARBA" id="ARBA00017228"/>
    </source>
</evidence>
<keyword evidence="9 10" id="KW-0143">Chaperone</keyword>
<dbReference type="GO" id="GO:0004109">
    <property type="term" value="F:coproporphyrinogen oxidase activity"/>
    <property type="evidence" value="ECO:0007669"/>
    <property type="project" value="InterPro"/>
</dbReference>
<evidence type="ECO:0000256" key="10">
    <source>
        <dbReference type="RuleBase" id="RU364116"/>
    </source>
</evidence>
<dbReference type="InterPro" id="IPR034505">
    <property type="entry name" value="Coproporphyrinogen-III_oxidase"/>
</dbReference>
<protein>
    <recommendedName>
        <fullName evidence="3 10">Heme chaperone HemW</fullName>
    </recommendedName>
</protein>
<keyword evidence="4 10" id="KW-0349">Heme</keyword>
<keyword evidence="8 10" id="KW-0411">Iron-sulfur</keyword>
<evidence type="ECO:0000256" key="7">
    <source>
        <dbReference type="ARBA" id="ARBA00023004"/>
    </source>
</evidence>
<evidence type="ECO:0000256" key="1">
    <source>
        <dbReference type="ARBA" id="ARBA00001966"/>
    </source>
</evidence>
<accession>A0A3A4N6N8</accession>
<comment type="similarity">
    <text evidence="2">Belongs to the anaerobic coproporphyrinogen-III oxidase family. HemW subfamily.</text>
</comment>
<dbReference type="InterPro" id="IPR006638">
    <property type="entry name" value="Elp3/MiaA/NifB-like_rSAM"/>
</dbReference>
<keyword evidence="10" id="KW-0004">4Fe-4S</keyword>
<keyword evidence="5 10" id="KW-0949">S-adenosyl-L-methionine</keyword>
<evidence type="ECO:0000256" key="5">
    <source>
        <dbReference type="ARBA" id="ARBA00022691"/>
    </source>
</evidence>
<dbReference type="InterPro" id="IPR058240">
    <property type="entry name" value="rSAM_sf"/>
</dbReference>
<comment type="caution">
    <text evidence="12">The sequence shown here is derived from an EMBL/GenBank/DDBJ whole genome shotgun (WGS) entry which is preliminary data.</text>
</comment>
<dbReference type="Pfam" id="PF06969">
    <property type="entry name" value="HemN_C"/>
    <property type="match status" value="1"/>
</dbReference>